<dbReference type="InterPro" id="IPR013780">
    <property type="entry name" value="Glyco_hydro_b"/>
</dbReference>
<keyword evidence="2" id="KW-0378">Hydrolase</keyword>
<evidence type="ECO:0000256" key="1">
    <source>
        <dbReference type="ARBA" id="ARBA00008061"/>
    </source>
</evidence>
<dbReference type="Pfam" id="PF21156">
    <property type="entry name" value="ISOA1-3_C"/>
    <property type="match status" value="1"/>
</dbReference>
<keyword evidence="3" id="KW-0809">Transit peptide</keyword>
<dbReference type="OrthoDB" id="3236218at2"/>
<reference evidence="7 8" key="1">
    <citation type="submission" date="2018-03" db="EMBL/GenBank/DDBJ databases">
        <title>Whole genome sequencing of Histamine producing bacteria.</title>
        <authorList>
            <person name="Butler K."/>
        </authorList>
    </citation>
    <scope>NUCLEOTIDE SEQUENCE [LARGE SCALE GENOMIC DNA]</scope>
    <source>
        <strain evidence="7 8">DSM 19138</strain>
    </source>
</reference>
<proteinExistence type="inferred from homology"/>
<accession>A0A2T3MVA4</accession>
<evidence type="ECO:0000313" key="8">
    <source>
        <dbReference type="Proteomes" id="UP000241346"/>
    </source>
</evidence>
<evidence type="ECO:0000313" key="7">
    <source>
        <dbReference type="EMBL" id="PSW03837.1"/>
    </source>
</evidence>
<organism evidence="7 8">
    <name type="scientific">Photobacterium rosenbergii</name>
    <dbReference type="NCBI Taxonomy" id="294936"/>
    <lineage>
        <taxon>Bacteria</taxon>
        <taxon>Pseudomonadati</taxon>
        <taxon>Pseudomonadota</taxon>
        <taxon>Gammaproteobacteria</taxon>
        <taxon>Vibrionales</taxon>
        <taxon>Vibrionaceae</taxon>
        <taxon>Photobacterium</taxon>
    </lineage>
</organism>
<dbReference type="Pfam" id="PF00128">
    <property type="entry name" value="Alpha-amylase"/>
    <property type="match status" value="1"/>
</dbReference>
<keyword evidence="4" id="KW-0326">Glycosidase</keyword>
<dbReference type="CDD" id="cd02856">
    <property type="entry name" value="E_set_GDE_Isoamylase_N"/>
    <property type="match status" value="1"/>
</dbReference>
<protein>
    <submittedName>
        <fullName evidence="7">Glycogen debranching enzyme GlgX</fullName>
    </submittedName>
</protein>
<dbReference type="PANTHER" id="PTHR43002">
    <property type="entry name" value="GLYCOGEN DEBRANCHING ENZYME"/>
    <property type="match status" value="1"/>
</dbReference>
<dbReference type="GO" id="GO:0004135">
    <property type="term" value="F:amylo-alpha-1,6-glucosidase activity"/>
    <property type="evidence" value="ECO:0007669"/>
    <property type="project" value="InterPro"/>
</dbReference>
<dbReference type="InterPro" id="IPR006047">
    <property type="entry name" value="GH13_cat_dom"/>
</dbReference>
<dbReference type="SUPFAM" id="SSF51011">
    <property type="entry name" value="Glycosyl hydrolase domain"/>
    <property type="match status" value="1"/>
</dbReference>
<dbReference type="GO" id="GO:0019156">
    <property type="term" value="F:isoamylase activity"/>
    <property type="evidence" value="ECO:0007669"/>
    <property type="project" value="UniProtKB-ARBA"/>
</dbReference>
<dbReference type="InterPro" id="IPR011837">
    <property type="entry name" value="Glycogen_debranch_GlgX"/>
</dbReference>
<dbReference type="SUPFAM" id="SSF51445">
    <property type="entry name" value="(Trans)glycosidases"/>
    <property type="match status" value="1"/>
</dbReference>
<dbReference type="NCBIfam" id="TIGR02100">
    <property type="entry name" value="glgX_debranch"/>
    <property type="match status" value="1"/>
</dbReference>
<dbReference type="InterPro" id="IPR044505">
    <property type="entry name" value="GlgX_Isoamylase_N_E_set"/>
</dbReference>
<comment type="similarity">
    <text evidence="1">Belongs to the glycosyl hydrolase 13 family.</text>
</comment>
<evidence type="ECO:0000259" key="6">
    <source>
        <dbReference type="SMART" id="SM00642"/>
    </source>
</evidence>
<name>A0A2T3MVA4_9GAMM</name>
<feature type="region of interest" description="Disordered" evidence="5">
    <location>
        <begin position="479"/>
        <end position="501"/>
    </location>
</feature>
<evidence type="ECO:0000256" key="4">
    <source>
        <dbReference type="ARBA" id="ARBA00023295"/>
    </source>
</evidence>
<dbReference type="SUPFAM" id="SSF81296">
    <property type="entry name" value="E set domains"/>
    <property type="match status" value="1"/>
</dbReference>
<dbReference type="GO" id="GO:0005980">
    <property type="term" value="P:glycogen catabolic process"/>
    <property type="evidence" value="ECO:0007669"/>
    <property type="project" value="InterPro"/>
</dbReference>
<dbReference type="CDD" id="cd11326">
    <property type="entry name" value="AmyAc_Glg_debranch"/>
    <property type="match status" value="1"/>
</dbReference>
<feature type="compositionally biased region" description="Basic and acidic residues" evidence="5">
    <location>
        <begin position="479"/>
        <end position="493"/>
    </location>
</feature>
<dbReference type="AlphaFoldDB" id="A0A2T3MVA4"/>
<feature type="domain" description="Glycosyl hydrolase family 13 catalytic" evidence="6">
    <location>
        <begin position="176"/>
        <end position="583"/>
    </location>
</feature>
<comment type="caution">
    <text evidence="7">The sequence shown here is derived from an EMBL/GenBank/DDBJ whole genome shotgun (WGS) entry which is preliminary data.</text>
</comment>
<sequence>MNRVDELGTSLSTALAADNQIYTLPGEAFPLGSSVREGGVNFSLYSKDATRVTLHLFASADATGPFRSFELSPALHKRGHYWFIFVGNIGHGQYYGFQVDGPWRPERGLRFDSDKILIDPYSHAVGFGRSYSRQRAIDPGDNMDACMKSIVVDHSDFDWQGDVAPRHSLTDTIIYEMHVAGFTRHPSSGVNAAKKGTFSGIIEKIPYLKSLGVTAVELMPVQQFDIDDAPEGRDNYWGYSPINFFAVHADYSVEKAPLSAIDEFKTLVRELHKADIEVILDVVFNHTSEGDEHGPTFCFKGLQNGAYYLLDKKTGSYGNYSGCGNTCNANHSVLRRMIIDALHYWVTEMHVDGFRFDLASVLARDSQGHPMKEPPLLWSIDSDPILCSTKIIAEAWDAAGLYQVGSFIGDRWNEWNGKYRDDVRAFWRGDAGYVSRFASRILGSPDMYCSQHHSPHRSVNFICAHDGFTLNDLVSYSEKHNEANGEGNRDGDNHNLSSNYGVEGPTEIAEIESLRHRQCKNMMATLFLSLGTPMLNMGDEVRRTQQGNNNAYCQDNEISWFDWGLVDTHRDLLRFVTHLSQLRTAEPTIDWNMHMSLNSVLEDVGIRWHGIQPDQPDWSENSHSIALTVYHPITQDELYVICNAFWDPLEFTLPDRHCSDWHLVINTAKPSPHDIYPIDEAPLYTRDTILATGRSMIVMVAKATTQKSQQDR</sequence>
<gene>
    <name evidence="7" type="primary">glgX</name>
    <name evidence="7" type="ORF">C9J01_28745</name>
</gene>
<evidence type="ECO:0000256" key="5">
    <source>
        <dbReference type="SAM" id="MobiDB-lite"/>
    </source>
</evidence>
<dbReference type="InterPro" id="IPR013783">
    <property type="entry name" value="Ig-like_fold"/>
</dbReference>
<dbReference type="EMBL" id="PYMB01000045">
    <property type="protein sequence ID" value="PSW03837.1"/>
    <property type="molecule type" value="Genomic_DNA"/>
</dbReference>
<dbReference type="Gene3D" id="2.60.40.1180">
    <property type="entry name" value="Golgi alpha-mannosidase II"/>
    <property type="match status" value="1"/>
</dbReference>
<dbReference type="InterPro" id="IPR017853">
    <property type="entry name" value="GH"/>
</dbReference>
<dbReference type="InterPro" id="IPR048650">
    <property type="entry name" value="ISOA1-3-like_C"/>
</dbReference>
<dbReference type="SMART" id="SM00642">
    <property type="entry name" value="Aamy"/>
    <property type="match status" value="1"/>
</dbReference>
<dbReference type="Proteomes" id="UP000241346">
    <property type="component" value="Unassembled WGS sequence"/>
</dbReference>
<dbReference type="Pfam" id="PF02922">
    <property type="entry name" value="CBM_48"/>
    <property type="match status" value="1"/>
</dbReference>
<evidence type="ECO:0000256" key="3">
    <source>
        <dbReference type="ARBA" id="ARBA00022946"/>
    </source>
</evidence>
<dbReference type="InterPro" id="IPR014756">
    <property type="entry name" value="Ig_E-set"/>
</dbReference>
<dbReference type="Gene3D" id="2.60.40.10">
    <property type="entry name" value="Immunoglobulins"/>
    <property type="match status" value="1"/>
</dbReference>
<dbReference type="Gene3D" id="3.20.20.80">
    <property type="entry name" value="Glycosidases"/>
    <property type="match status" value="1"/>
</dbReference>
<evidence type="ECO:0000256" key="2">
    <source>
        <dbReference type="ARBA" id="ARBA00022801"/>
    </source>
</evidence>
<dbReference type="InterPro" id="IPR004193">
    <property type="entry name" value="Glyco_hydro_13_N"/>
</dbReference>